<protein>
    <submittedName>
        <fullName evidence="1">Uncharacterized protein</fullName>
    </submittedName>
</protein>
<name>A0A8D9E4B2_9HEMI</name>
<accession>A0A8D9E4B2</accession>
<dbReference type="AlphaFoldDB" id="A0A8D9E4B2"/>
<proteinExistence type="predicted"/>
<organism evidence="1">
    <name type="scientific">Cacopsylla melanoneura</name>
    <dbReference type="NCBI Taxonomy" id="428564"/>
    <lineage>
        <taxon>Eukaryota</taxon>
        <taxon>Metazoa</taxon>
        <taxon>Ecdysozoa</taxon>
        <taxon>Arthropoda</taxon>
        <taxon>Hexapoda</taxon>
        <taxon>Insecta</taxon>
        <taxon>Pterygota</taxon>
        <taxon>Neoptera</taxon>
        <taxon>Paraneoptera</taxon>
        <taxon>Hemiptera</taxon>
        <taxon>Sternorrhyncha</taxon>
        <taxon>Psylloidea</taxon>
        <taxon>Psyllidae</taxon>
        <taxon>Psyllinae</taxon>
        <taxon>Cacopsylla</taxon>
    </lineage>
</organism>
<evidence type="ECO:0000313" key="1">
    <source>
        <dbReference type="EMBL" id="CAG6740263.1"/>
    </source>
</evidence>
<sequence>MAQLIFRREKVYRQRTTPPSKDFKALYRFEERNVEWLGSHFLGDSHERRGGALSSKERMQVFLRYMGDPGFQKGIGEEIKIDQSTVSRTILHVSQKILEKADLWIQLPTEQTIAREKELWQHKYQFPTCIGAIDCKKILVHNIFN</sequence>
<reference evidence="1" key="1">
    <citation type="submission" date="2021-05" db="EMBL/GenBank/DDBJ databases">
        <authorList>
            <person name="Alioto T."/>
            <person name="Alioto T."/>
            <person name="Gomez Garrido J."/>
        </authorList>
    </citation>
    <scope>NUCLEOTIDE SEQUENCE</scope>
</reference>
<dbReference type="EMBL" id="HBUF01418141">
    <property type="protein sequence ID" value="CAG6740263.1"/>
    <property type="molecule type" value="Transcribed_RNA"/>
</dbReference>